<comment type="caution">
    <text evidence="1">The sequence shown here is derived from an EMBL/GenBank/DDBJ whole genome shotgun (WGS) entry which is preliminary data.</text>
</comment>
<keyword evidence="2" id="KW-1185">Reference proteome</keyword>
<proteinExistence type="predicted"/>
<reference evidence="1" key="1">
    <citation type="submission" date="2024-07" db="EMBL/GenBank/DDBJ databases">
        <title>A survey of Mimosa microsymbionts across Brazilian biomes reveals a high diversity of Paraburkholderia nodulating endemic species, but also that Cupriavidus is common as a symbiont of widespread species.</title>
        <authorList>
            <person name="Rouws L."/>
            <person name="Barauna A."/>
            <person name="Beukes C."/>
            <person name="Rouws J.R.C."/>
            <person name="De Faria S.M."/>
            <person name="Gross E."/>
            <person name="Bueno Dos Reis Junior F."/>
            <person name="Simon M.F."/>
            <person name="Maluk M."/>
            <person name="Odee D.W."/>
            <person name="Kenicer G."/>
            <person name="Young J.P.W."/>
            <person name="Reis V.M."/>
            <person name="Zilli J."/>
            <person name="James E.K."/>
        </authorList>
    </citation>
    <scope>NUCLEOTIDE SEQUENCE</scope>
    <source>
        <strain evidence="1">EG181B</strain>
    </source>
</reference>
<evidence type="ECO:0000313" key="2">
    <source>
        <dbReference type="Proteomes" id="UP001558850"/>
    </source>
</evidence>
<name>A0ACC6TXW5_9BURK</name>
<evidence type="ECO:0000313" key="1">
    <source>
        <dbReference type="EMBL" id="MEX3932218.1"/>
    </source>
</evidence>
<organism evidence="1 2">
    <name type="scientific">Paraburkholderia phymatum</name>
    <dbReference type="NCBI Taxonomy" id="148447"/>
    <lineage>
        <taxon>Bacteria</taxon>
        <taxon>Pseudomonadati</taxon>
        <taxon>Pseudomonadota</taxon>
        <taxon>Betaproteobacteria</taxon>
        <taxon>Burkholderiales</taxon>
        <taxon>Burkholderiaceae</taxon>
        <taxon>Paraburkholderia</taxon>
    </lineage>
</organism>
<dbReference type="Proteomes" id="UP001558850">
    <property type="component" value="Unassembled WGS sequence"/>
</dbReference>
<accession>A0ACC6TXW5</accession>
<gene>
    <name evidence="1" type="ORF">AB4Y32_10465</name>
</gene>
<dbReference type="EMBL" id="JBFRCH010000004">
    <property type="protein sequence ID" value="MEX3932218.1"/>
    <property type="molecule type" value="Genomic_DNA"/>
</dbReference>
<sequence>MDTTTTPAVIGNANKASHFGSRATLANAYLKLEVLPGLGGGISRFDWNDRGIWKPVFARPSLATSGVDKNQLVCYPLLQSPCIRRGQSHAQKDPLGTIRNCAEEHALAEVVGLHDWQIERIDARSVKLSAVSALQKAYHAILEYRLDGPTLTAKIQIENRKEKAMPFSIGIRPFLIRDADTSVCAPASSVWLSGDGDACSRFVPTPPAWQFGVTYPLPRSQVDHVFKGWGGRALFEWPARQFSLEISSDAASYRLHAPRQERFFSFQPYDALDGAASAIGVHEGWPASVHAGARMSRRFKFTVGRPGQSGGTLGPENSSNARRGVNAY</sequence>
<protein>
    <submittedName>
        <fullName evidence="1">Aldose epimerase</fullName>
    </submittedName>
</protein>